<accession>C9YGU9</accession>
<reference evidence="2" key="1">
    <citation type="journal article" date="2010" name="Nature">
        <title>The Dynamic genome of Hydra.</title>
        <authorList>
            <person name="Chapman J.A."/>
            <person name="Kirkness E.F."/>
            <person name="Simakov O."/>
            <person name="Hampson S.E."/>
            <person name="Mitros T."/>
            <person name="Weinmaier T."/>
            <person name="Rattei T."/>
            <person name="Balasubramanian P.G."/>
            <person name="Borman J."/>
            <person name="Busam D."/>
            <person name="Disbennett K."/>
            <person name="Pfannkoch C."/>
            <person name="Sumin N."/>
            <person name="Sutton G."/>
            <person name="Viswanathan L."/>
            <person name="Walenz B."/>
            <person name="Goodstein D.M."/>
            <person name="Hellsten U."/>
            <person name="Kawashima T."/>
            <person name="Prochnik S.E."/>
            <person name="Putnam N.H."/>
            <person name="Shu S."/>
            <person name="Blumberg B."/>
            <person name="Dana C.E."/>
            <person name="Gee L."/>
            <person name="Kibler D.F."/>
            <person name="Law L."/>
            <person name="Lindgens D."/>
            <person name="Martinez D.E."/>
            <person name="Peng J."/>
            <person name="Wigge P.A."/>
            <person name="Bertulat B."/>
            <person name="Guder C."/>
            <person name="Nakamura Y."/>
            <person name="Ozbek S."/>
            <person name="Watanabe H."/>
            <person name="Khalturin K."/>
            <person name="Hemmrich G."/>
            <person name="Franke A."/>
            <person name="Augustin R."/>
            <person name="Fraune S."/>
            <person name="Hayakawa E."/>
            <person name="Hayakawa S."/>
            <person name="Hirose M."/>
            <person name="Hwang J."/>
            <person name="Ikeo K."/>
            <person name="Nishimiya-Fujisawa C."/>
            <person name="Ogura A."/>
            <person name="Takahashi T."/>
            <person name="Steinmetz P.R."/>
            <person name="Zhang X."/>
            <person name="Aufschnaiter R."/>
            <person name="Eder M.K."/>
            <person name="Gorny A.K."/>
            <person name="Salvenmoser W."/>
            <person name="Heimberg A.M."/>
            <person name="Wheeler B.M."/>
            <person name="Peterson K.J."/>
            <person name="Boettger A."/>
            <person name="Tischler P."/>
            <person name="Wolf A."/>
            <person name="Gojobori T."/>
            <person name="Remington K.A."/>
            <person name="Strausberg R.L."/>
            <person name="Venter J."/>
            <person name="Technau U."/>
            <person name="Hobmayer B."/>
            <person name="Bosch T.C."/>
            <person name="Holstein T.W."/>
            <person name="Fujisawa T."/>
            <person name="Bode H.R."/>
            <person name="David C.N."/>
            <person name="Rokhsar D.S."/>
            <person name="Steele R.E."/>
        </authorList>
    </citation>
    <scope>NUCLEOTIDE SEQUENCE</scope>
</reference>
<dbReference type="AlphaFoldDB" id="C9YGU9"/>
<name>C9YGU9_CURXX</name>
<feature type="chain" id="PRO_5003004731" description="DUF4864 domain-containing protein" evidence="1">
    <location>
        <begin position="33"/>
        <end position="150"/>
    </location>
</feature>
<keyword evidence="1" id="KW-0732">Signal</keyword>
<feature type="signal peptide" evidence="1">
    <location>
        <begin position="1"/>
        <end position="32"/>
    </location>
</feature>
<proteinExistence type="predicted"/>
<dbReference type="InterPro" id="IPR032347">
    <property type="entry name" value="DUF4864"/>
</dbReference>
<evidence type="ECO:0000256" key="1">
    <source>
        <dbReference type="SAM" id="SignalP"/>
    </source>
</evidence>
<organism evidence="2">
    <name type="scientific">Curvibacter symbiont subsp. Hydra magnipapillata</name>
    <dbReference type="NCBI Taxonomy" id="667019"/>
    <lineage>
        <taxon>Bacteria</taxon>
        <taxon>Pseudomonadati</taxon>
        <taxon>Pseudomonadota</taxon>
        <taxon>Betaproteobacteria</taxon>
        <taxon>Burkholderiales</taxon>
        <taxon>Comamonadaceae</taxon>
        <taxon>Curvibacter</taxon>
    </lineage>
</organism>
<evidence type="ECO:0008006" key="3">
    <source>
        <dbReference type="Google" id="ProtNLM"/>
    </source>
</evidence>
<gene>
    <name evidence="2" type="ORF">Csp_B19990</name>
</gene>
<evidence type="ECO:0000313" key="2">
    <source>
        <dbReference type="EMBL" id="CBA33624.1"/>
    </source>
</evidence>
<dbReference type="Pfam" id="PF16156">
    <property type="entry name" value="DUF4864"/>
    <property type="match status" value="1"/>
</dbReference>
<protein>
    <recommendedName>
        <fullName evidence="3">DUF4864 domain-containing protein</fullName>
    </recommendedName>
</protein>
<sequence>MANSVIRFLRSVSRAVALWVLFALSSALPAHAEADKNETAVITVIQQQLDAFAADDAEQAFKYAAPGIKAMSGNAQNFMALVKTRYSVVYRNSNAAFLKPVIHGKAALVRVRLTDENGVNWMAAYTLELQKNKEWLISGCQLQGEQGTFV</sequence>
<dbReference type="EMBL" id="FN543108">
    <property type="protein sequence ID" value="CBA33624.1"/>
    <property type="molecule type" value="Genomic_DNA"/>
</dbReference>